<keyword evidence="6" id="KW-0560">Oxidoreductase</keyword>
<dbReference type="Pfam" id="PF00881">
    <property type="entry name" value="Nitroreductase"/>
    <property type="match status" value="1"/>
</dbReference>
<dbReference type="Proteomes" id="UP000287502">
    <property type="component" value="Chromosome"/>
</dbReference>
<dbReference type="GO" id="GO:0051536">
    <property type="term" value="F:iron-sulfur cluster binding"/>
    <property type="evidence" value="ECO:0007669"/>
    <property type="project" value="UniProtKB-KW"/>
</dbReference>
<dbReference type="CDD" id="cd02143">
    <property type="entry name" value="nitroreductase_FeS-like"/>
    <property type="match status" value="1"/>
</dbReference>
<dbReference type="SUPFAM" id="SSF54862">
    <property type="entry name" value="4Fe-4S ferredoxins"/>
    <property type="match status" value="1"/>
</dbReference>
<dbReference type="PANTHER" id="PTHR43673">
    <property type="entry name" value="NAD(P)H NITROREDUCTASE YDGI-RELATED"/>
    <property type="match status" value="1"/>
</dbReference>
<feature type="domain" description="4Fe-4S ferredoxin-type" evidence="9">
    <location>
        <begin position="2"/>
        <end position="31"/>
    </location>
</feature>
<dbReference type="Gene3D" id="3.30.70.20">
    <property type="match status" value="1"/>
</dbReference>
<dbReference type="RefSeq" id="WP_128465543.1">
    <property type="nucleotide sequence ID" value="NZ_CP035108.1"/>
</dbReference>
<dbReference type="InterPro" id="IPR000415">
    <property type="entry name" value="Nitroreductase-like"/>
</dbReference>
<keyword evidence="5" id="KW-0479">Metal-binding</keyword>
<sequence>MLEFVIDRKKCRRCSLCVEDCPVGIIEKDRDGFPVISEEKETVCIRCQHCLAICPDAALSILGKKPEDSMPASDMPTARQVEALIRNRRSVRHFKKYDVEFETIRSLLCVTANCPTGENRRELTFTIIDNRADMDKFVEKAYALLEKRVDEGTLPDEFRFYATLLKRYKNGRDIIFRGAPHLIVASAPKGEGTPAADCYIALSYFELYAYSLKVGTVWLGFLAFMFEFMPEIKDVLGIPADHEAPYALLFGKAKYKYPRGVQRDDFRISRPEF</sequence>
<dbReference type="InterPro" id="IPR029479">
    <property type="entry name" value="Nitroreductase"/>
</dbReference>
<evidence type="ECO:0000313" key="11">
    <source>
        <dbReference type="Proteomes" id="UP000287502"/>
    </source>
</evidence>
<organism evidence="10 11">
    <name type="scientific">Geovibrio thiophilus</name>
    <dbReference type="NCBI Taxonomy" id="139438"/>
    <lineage>
        <taxon>Bacteria</taxon>
        <taxon>Pseudomonadati</taxon>
        <taxon>Deferribacterota</taxon>
        <taxon>Deferribacteres</taxon>
        <taxon>Deferribacterales</taxon>
        <taxon>Geovibrionaceae</taxon>
        <taxon>Geovibrio</taxon>
    </lineage>
</organism>
<dbReference type="Gene3D" id="3.40.109.10">
    <property type="entry name" value="NADH Oxidase"/>
    <property type="match status" value="1"/>
</dbReference>
<protein>
    <submittedName>
        <fullName evidence="10">4Fe-4S dicluster domain-containing protein</fullName>
    </submittedName>
</protein>
<proteinExistence type="inferred from homology"/>
<dbReference type="PROSITE" id="PS00198">
    <property type="entry name" value="4FE4S_FER_1"/>
    <property type="match status" value="1"/>
</dbReference>
<keyword evidence="3" id="KW-0285">Flavoprotein</keyword>
<dbReference type="AlphaFoldDB" id="A0A410JVP0"/>
<keyword evidence="11" id="KW-1185">Reference proteome</keyword>
<dbReference type="PANTHER" id="PTHR43673:SF2">
    <property type="entry name" value="NITROREDUCTASE"/>
    <property type="match status" value="1"/>
</dbReference>
<evidence type="ECO:0000256" key="2">
    <source>
        <dbReference type="ARBA" id="ARBA00007118"/>
    </source>
</evidence>
<evidence type="ECO:0000256" key="8">
    <source>
        <dbReference type="ARBA" id="ARBA00023014"/>
    </source>
</evidence>
<evidence type="ECO:0000256" key="7">
    <source>
        <dbReference type="ARBA" id="ARBA00023004"/>
    </source>
</evidence>
<dbReference type="EMBL" id="CP035108">
    <property type="protein sequence ID" value="QAR32256.1"/>
    <property type="molecule type" value="Genomic_DNA"/>
</dbReference>
<reference evidence="10 11" key="1">
    <citation type="submission" date="2019-01" db="EMBL/GenBank/DDBJ databases">
        <title>Geovibrio thiophilus DSM 11263, complete genome.</title>
        <authorList>
            <person name="Spring S."/>
            <person name="Bunk B."/>
            <person name="Sproer C."/>
        </authorList>
    </citation>
    <scope>NUCLEOTIDE SEQUENCE [LARGE SCALE GENOMIC DNA]</scope>
    <source>
        <strain evidence="10 11">DSM 11263</strain>
    </source>
</reference>
<evidence type="ECO:0000256" key="6">
    <source>
        <dbReference type="ARBA" id="ARBA00023002"/>
    </source>
</evidence>
<evidence type="ECO:0000256" key="5">
    <source>
        <dbReference type="ARBA" id="ARBA00022723"/>
    </source>
</evidence>
<accession>A0A410JVP0</accession>
<keyword evidence="8" id="KW-0411">Iron-sulfur</keyword>
<dbReference type="OrthoDB" id="368873at2"/>
<dbReference type="GO" id="GO:0046872">
    <property type="term" value="F:metal ion binding"/>
    <property type="evidence" value="ECO:0007669"/>
    <property type="project" value="UniProtKB-KW"/>
</dbReference>
<dbReference type="InterPro" id="IPR017900">
    <property type="entry name" value="4Fe4S_Fe_S_CS"/>
</dbReference>
<dbReference type="InterPro" id="IPR017896">
    <property type="entry name" value="4Fe4S_Fe-S-bd"/>
</dbReference>
<comment type="cofactor">
    <cofactor evidence="1">
        <name>FMN</name>
        <dbReference type="ChEBI" id="CHEBI:58210"/>
    </cofactor>
</comment>
<evidence type="ECO:0000259" key="9">
    <source>
        <dbReference type="PROSITE" id="PS51379"/>
    </source>
</evidence>
<dbReference type="PROSITE" id="PS51379">
    <property type="entry name" value="4FE4S_FER_2"/>
    <property type="match status" value="2"/>
</dbReference>
<evidence type="ECO:0000313" key="10">
    <source>
        <dbReference type="EMBL" id="QAR32256.1"/>
    </source>
</evidence>
<feature type="domain" description="4Fe-4S ferredoxin-type" evidence="9">
    <location>
        <begin position="32"/>
        <end position="64"/>
    </location>
</feature>
<evidence type="ECO:0000256" key="3">
    <source>
        <dbReference type="ARBA" id="ARBA00022630"/>
    </source>
</evidence>
<dbReference type="GO" id="GO:0016491">
    <property type="term" value="F:oxidoreductase activity"/>
    <property type="evidence" value="ECO:0007669"/>
    <property type="project" value="UniProtKB-KW"/>
</dbReference>
<comment type="similarity">
    <text evidence="2">Belongs to the nitroreductase family.</text>
</comment>
<gene>
    <name evidence="10" type="ORF">EP073_02240</name>
</gene>
<keyword evidence="7" id="KW-0408">Iron</keyword>
<dbReference type="Pfam" id="PF13187">
    <property type="entry name" value="Fer4_9"/>
    <property type="match status" value="1"/>
</dbReference>
<evidence type="ECO:0000256" key="1">
    <source>
        <dbReference type="ARBA" id="ARBA00001917"/>
    </source>
</evidence>
<name>A0A410JVP0_9BACT</name>
<evidence type="ECO:0000256" key="4">
    <source>
        <dbReference type="ARBA" id="ARBA00022643"/>
    </source>
</evidence>
<dbReference type="SUPFAM" id="SSF55469">
    <property type="entry name" value="FMN-dependent nitroreductase-like"/>
    <property type="match status" value="1"/>
</dbReference>
<dbReference type="KEGG" id="gtl:EP073_02240"/>
<keyword evidence="4" id="KW-0288">FMN</keyword>